<evidence type="ECO:0000313" key="3">
    <source>
        <dbReference type="Proteomes" id="UP000229896"/>
    </source>
</evidence>
<dbReference type="Proteomes" id="UP000229896">
    <property type="component" value="Unassembled WGS sequence"/>
</dbReference>
<sequence length="91" mass="10086">VLFLFELIISDRAQIIVKVLYFVTSLINNMLGGKMSRITLGIVGVFSILWGVWSLIPTWAVSDMTIPSWMAWFSVIVGIIVLIVAISDSKA</sequence>
<proteinExistence type="predicted"/>
<keyword evidence="1" id="KW-0472">Membrane</keyword>
<organism evidence="2 3">
    <name type="scientific">Candidatus Berkelbacteria bacterium CG08_land_8_20_14_0_20_39_8</name>
    <dbReference type="NCBI Taxonomy" id="1974511"/>
    <lineage>
        <taxon>Bacteria</taxon>
        <taxon>Candidatus Berkelbacteria</taxon>
    </lineage>
</organism>
<keyword evidence="1" id="KW-1133">Transmembrane helix</keyword>
<evidence type="ECO:0008006" key="4">
    <source>
        <dbReference type="Google" id="ProtNLM"/>
    </source>
</evidence>
<feature type="transmembrane region" description="Helical" evidence="1">
    <location>
        <begin position="38"/>
        <end position="60"/>
    </location>
</feature>
<keyword evidence="1" id="KW-0812">Transmembrane</keyword>
<comment type="caution">
    <text evidence="2">The sequence shown here is derived from an EMBL/GenBank/DDBJ whole genome shotgun (WGS) entry which is preliminary data.</text>
</comment>
<dbReference type="AlphaFoldDB" id="A0A2M6YC87"/>
<evidence type="ECO:0000256" key="1">
    <source>
        <dbReference type="SAM" id="Phobius"/>
    </source>
</evidence>
<reference evidence="3" key="1">
    <citation type="submission" date="2017-09" db="EMBL/GenBank/DDBJ databases">
        <title>Depth-based differentiation of microbial function through sediment-hosted aquifers and enrichment of novel symbionts in the deep terrestrial subsurface.</title>
        <authorList>
            <person name="Probst A.J."/>
            <person name="Ladd B."/>
            <person name="Jarett J.K."/>
            <person name="Geller-Mcgrath D.E."/>
            <person name="Sieber C.M.K."/>
            <person name="Emerson J.B."/>
            <person name="Anantharaman K."/>
            <person name="Thomas B.C."/>
            <person name="Malmstrom R."/>
            <person name="Stieglmeier M."/>
            <person name="Klingl A."/>
            <person name="Woyke T."/>
            <person name="Ryan C.M."/>
            <person name="Banfield J.F."/>
        </authorList>
    </citation>
    <scope>NUCLEOTIDE SEQUENCE [LARGE SCALE GENOMIC DNA]</scope>
</reference>
<accession>A0A2M6YC87</accession>
<feature type="transmembrane region" description="Helical" evidence="1">
    <location>
        <begin position="66"/>
        <end position="86"/>
    </location>
</feature>
<feature type="non-terminal residue" evidence="2">
    <location>
        <position position="1"/>
    </location>
</feature>
<protein>
    <recommendedName>
        <fullName evidence="4">MFS transporter</fullName>
    </recommendedName>
</protein>
<evidence type="ECO:0000313" key="2">
    <source>
        <dbReference type="EMBL" id="PIU24307.1"/>
    </source>
</evidence>
<gene>
    <name evidence="2" type="ORF">COT12_01690</name>
</gene>
<dbReference type="EMBL" id="PEXI01000053">
    <property type="protein sequence ID" value="PIU24307.1"/>
    <property type="molecule type" value="Genomic_DNA"/>
</dbReference>
<feature type="transmembrane region" description="Helical" evidence="1">
    <location>
        <begin position="12"/>
        <end position="31"/>
    </location>
</feature>
<name>A0A2M6YC87_9BACT</name>